<proteinExistence type="predicted"/>
<gene>
    <name evidence="2" type="ORF">B296_00037466</name>
</gene>
<dbReference type="AlphaFoldDB" id="A0A426Z759"/>
<comment type="caution">
    <text evidence="2">The sequence shown here is derived from an EMBL/GenBank/DDBJ whole genome shotgun (WGS) entry which is preliminary data.</text>
</comment>
<name>A0A426Z759_ENSVE</name>
<accession>A0A426Z759</accession>
<feature type="region of interest" description="Disordered" evidence="1">
    <location>
        <begin position="257"/>
        <end position="291"/>
    </location>
</feature>
<sequence>MASDGWRSGIPRIWDVNRPTNWERGSSLPWAIPKREAVVGLGRALKCWCQIWCLPSGSVSLPCLLSKQCWFRPMCASSPAVVSERSWGSGIGRNLVVRFGKSGARVVERGSEGASTVVGFYDPLARRGAGAYIAGVVDHPYLTTWLPMWLTMLLHTSIMPVVLAVGHASAGKSVDLTCVRPVVRPVAPPYLRPASFPRRVGHVDGPVVRGRTDISRDYLISSIMWSIIRPLVKIQMADLYTFIIHRQSFRCNDPTALQADRKPSAETASAVLPSRAEPSSSRLTDSLSPRP</sequence>
<organism evidence="2 3">
    <name type="scientific">Ensete ventricosum</name>
    <name type="common">Abyssinian banana</name>
    <name type="synonym">Musa ensete</name>
    <dbReference type="NCBI Taxonomy" id="4639"/>
    <lineage>
        <taxon>Eukaryota</taxon>
        <taxon>Viridiplantae</taxon>
        <taxon>Streptophyta</taxon>
        <taxon>Embryophyta</taxon>
        <taxon>Tracheophyta</taxon>
        <taxon>Spermatophyta</taxon>
        <taxon>Magnoliopsida</taxon>
        <taxon>Liliopsida</taxon>
        <taxon>Zingiberales</taxon>
        <taxon>Musaceae</taxon>
        <taxon>Ensete</taxon>
    </lineage>
</organism>
<reference evidence="2 3" key="1">
    <citation type="journal article" date="2014" name="Agronomy (Basel)">
        <title>A Draft Genome Sequence for Ensete ventricosum, the Drought-Tolerant Tree Against Hunger.</title>
        <authorList>
            <person name="Harrison J."/>
            <person name="Moore K.A."/>
            <person name="Paszkiewicz K."/>
            <person name="Jones T."/>
            <person name="Grant M."/>
            <person name="Ambacheew D."/>
            <person name="Muzemil S."/>
            <person name="Studholme D.J."/>
        </authorList>
    </citation>
    <scope>NUCLEOTIDE SEQUENCE [LARGE SCALE GENOMIC DNA]</scope>
</reference>
<evidence type="ECO:0000313" key="2">
    <source>
        <dbReference type="EMBL" id="RRT59809.1"/>
    </source>
</evidence>
<evidence type="ECO:0000256" key="1">
    <source>
        <dbReference type="SAM" id="MobiDB-lite"/>
    </source>
</evidence>
<evidence type="ECO:0000313" key="3">
    <source>
        <dbReference type="Proteomes" id="UP000287651"/>
    </source>
</evidence>
<feature type="compositionally biased region" description="Polar residues" evidence="1">
    <location>
        <begin position="277"/>
        <end position="291"/>
    </location>
</feature>
<protein>
    <submittedName>
        <fullName evidence="2">Uncharacterized protein</fullName>
    </submittedName>
</protein>
<dbReference type="Proteomes" id="UP000287651">
    <property type="component" value="Unassembled WGS sequence"/>
</dbReference>
<dbReference type="EMBL" id="AMZH03008056">
    <property type="protein sequence ID" value="RRT59809.1"/>
    <property type="molecule type" value="Genomic_DNA"/>
</dbReference>